<reference evidence="1 2" key="1">
    <citation type="submission" date="2019-05" db="EMBL/GenBank/DDBJ databases">
        <title>Panacibacter sp. strain 17mud1-8 Genome sequencing and assembly.</title>
        <authorList>
            <person name="Chhetri G."/>
        </authorList>
    </citation>
    <scope>NUCLEOTIDE SEQUENCE [LARGE SCALE GENOMIC DNA]</scope>
    <source>
        <strain evidence="1 2">17mud1-8</strain>
    </source>
</reference>
<dbReference type="PROSITE" id="PS51257">
    <property type="entry name" value="PROKAR_LIPOPROTEIN"/>
    <property type="match status" value="1"/>
</dbReference>
<dbReference type="OrthoDB" id="9766256at2"/>
<dbReference type="RefSeq" id="WP_137260980.1">
    <property type="nucleotide sequence ID" value="NZ_SZQL01000004.1"/>
</dbReference>
<keyword evidence="1" id="KW-0449">Lipoprotein</keyword>
<sequence length="569" mass="64888">MTYHKLYKTGALLLCIITIISSCKKNFGEINTDPSVVIKPDVGFLLTYTEDQIMKYQYTEWIWESMEQLLRFTQHLTTDPYELTSNVNLRYNTYYQQILPNLFEIRKQIAARPDSASYQKMSAVTYVLQVLHGIKVTDMNGSIPYEEAIKGRSDNFFSPQYNTQQQLFDIWIGQLDNAIAVLSDNATAQVSYDAQDVYYKSDWTKWVKLANSLKLRIAARLELQENDKTKQLFQEVMQDPIGPITSVGDQLTYVNEDYFPFGTGGEITYRSQRFATIPMVDFMKKAVDPRLFIYFDANGLQGSYKDTLAKYNTSLPSFIEPDDPLIMYQGGPCDFTTQPTVAAYLKNPFPVGNNNAGNTVTNYFLISPVNTRFFSPNYNNIRTGLYKEVAVTAAEIDLTIAEFIQKGYAGSVNTNGTAADWYNKGITASIQTMNDIAEVAGSTTAFSGSGDDEINAYLQDEDIKLNGTNDLERIYIQEHLNFFRNPNEAFVFCRRTGYPKKNSDYYPREPMNEIIPRRFWTLDPGETNRQNWEAAMQEQGFTPNAQDLPTLSSQRVWYDKPAPDFGEGN</sequence>
<keyword evidence="2" id="KW-1185">Reference proteome</keyword>
<dbReference type="EMBL" id="SZQL01000004">
    <property type="protein sequence ID" value="TKK69759.1"/>
    <property type="molecule type" value="Genomic_DNA"/>
</dbReference>
<protein>
    <submittedName>
        <fullName evidence="1">SusD/RagB family nutrient-binding outer membrane lipoprotein</fullName>
    </submittedName>
</protein>
<comment type="caution">
    <text evidence="1">The sequence shown here is derived from an EMBL/GenBank/DDBJ whole genome shotgun (WGS) entry which is preliminary data.</text>
</comment>
<dbReference type="AlphaFoldDB" id="A0A4U3L5T6"/>
<dbReference type="SUPFAM" id="SSF48452">
    <property type="entry name" value="TPR-like"/>
    <property type="match status" value="1"/>
</dbReference>
<dbReference type="Pfam" id="PF12771">
    <property type="entry name" value="SusD-like_2"/>
    <property type="match status" value="2"/>
</dbReference>
<evidence type="ECO:0000313" key="2">
    <source>
        <dbReference type="Proteomes" id="UP000305848"/>
    </source>
</evidence>
<dbReference type="InterPro" id="IPR011990">
    <property type="entry name" value="TPR-like_helical_dom_sf"/>
</dbReference>
<dbReference type="Gene3D" id="1.25.40.390">
    <property type="match status" value="2"/>
</dbReference>
<evidence type="ECO:0000313" key="1">
    <source>
        <dbReference type="EMBL" id="TKK69759.1"/>
    </source>
</evidence>
<organism evidence="1 2">
    <name type="scientific">Ilyomonas limi</name>
    <dbReference type="NCBI Taxonomy" id="2575867"/>
    <lineage>
        <taxon>Bacteria</taxon>
        <taxon>Pseudomonadati</taxon>
        <taxon>Bacteroidota</taxon>
        <taxon>Chitinophagia</taxon>
        <taxon>Chitinophagales</taxon>
        <taxon>Chitinophagaceae</taxon>
        <taxon>Ilyomonas</taxon>
    </lineage>
</organism>
<dbReference type="InterPro" id="IPR041662">
    <property type="entry name" value="SusD-like_2"/>
</dbReference>
<accession>A0A4U3L5T6</accession>
<name>A0A4U3L5T6_9BACT</name>
<gene>
    <name evidence="1" type="ORF">FC093_06625</name>
</gene>
<proteinExistence type="predicted"/>
<dbReference type="Proteomes" id="UP000305848">
    <property type="component" value="Unassembled WGS sequence"/>
</dbReference>